<dbReference type="GO" id="GO:0005524">
    <property type="term" value="F:ATP binding"/>
    <property type="evidence" value="ECO:0007669"/>
    <property type="project" value="UniProtKB-KW"/>
</dbReference>
<dbReference type="Gene3D" id="3.40.50.300">
    <property type="entry name" value="P-loop containing nucleotide triphosphate hydrolases"/>
    <property type="match status" value="2"/>
</dbReference>
<dbReference type="Pfam" id="PF00271">
    <property type="entry name" value="Helicase_C"/>
    <property type="match status" value="1"/>
</dbReference>
<dbReference type="InterPro" id="IPR001650">
    <property type="entry name" value="Helicase_C-like"/>
</dbReference>
<dbReference type="Proteomes" id="UP000002216">
    <property type="component" value="Chromosome"/>
</dbReference>
<comment type="similarity">
    <text evidence="5 7">Belongs to the DEAD box helicase family.</text>
</comment>
<feature type="region of interest" description="Disordered" evidence="8">
    <location>
        <begin position="403"/>
        <end position="545"/>
    </location>
</feature>
<evidence type="ECO:0000256" key="8">
    <source>
        <dbReference type="SAM" id="MobiDB-lite"/>
    </source>
</evidence>
<name>C7LND0_DESBD</name>
<proteinExistence type="inferred from homology"/>
<protein>
    <submittedName>
        <fullName evidence="12">DEAD/DEAH box helicase domain protein</fullName>
    </submittedName>
</protein>
<dbReference type="SMART" id="SM00490">
    <property type="entry name" value="HELICc"/>
    <property type="match status" value="1"/>
</dbReference>
<dbReference type="KEGG" id="dba:Dbac_2013"/>
<organism evidence="12 13">
    <name type="scientific">Desulfomicrobium baculatum (strain DSM 4028 / VKM B-1378 / X)</name>
    <name type="common">Desulfovibrio baculatus</name>
    <dbReference type="NCBI Taxonomy" id="525897"/>
    <lineage>
        <taxon>Bacteria</taxon>
        <taxon>Pseudomonadati</taxon>
        <taxon>Thermodesulfobacteriota</taxon>
        <taxon>Desulfovibrionia</taxon>
        <taxon>Desulfovibrionales</taxon>
        <taxon>Desulfomicrobiaceae</taxon>
        <taxon>Desulfomicrobium</taxon>
    </lineage>
</organism>
<dbReference type="SMART" id="SM00487">
    <property type="entry name" value="DEXDc"/>
    <property type="match status" value="1"/>
</dbReference>
<reference evidence="12 13" key="1">
    <citation type="journal article" date="2009" name="Stand. Genomic Sci.">
        <title>Complete genome sequence of Desulfomicrobium baculatum type strain (X).</title>
        <authorList>
            <person name="Copeland A."/>
            <person name="Spring S."/>
            <person name="Goker M."/>
            <person name="Schneider S."/>
            <person name="Lapidus A."/>
            <person name="Del Rio T.G."/>
            <person name="Tice H."/>
            <person name="Cheng J.F."/>
            <person name="Chen F."/>
            <person name="Nolan M."/>
            <person name="Bruce D."/>
            <person name="Goodwin L."/>
            <person name="Pitluck S."/>
            <person name="Ivanova N."/>
            <person name="Mavrommatis K."/>
            <person name="Ovchinnikova G."/>
            <person name="Pati A."/>
            <person name="Chen A."/>
            <person name="Palaniappan K."/>
            <person name="Land M."/>
            <person name="Hauser L."/>
            <person name="Chang Y.J."/>
            <person name="Jeffries C.C."/>
            <person name="Meincke L."/>
            <person name="Sims D."/>
            <person name="Brettin T."/>
            <person name="Detter J.C."/>
            <person name="Han C."/>
            <person name="Chain P."/>
            <person name="Bristow J."/>
            <person name="Eisen J.A."/>
            <person name="Markowitz V."/>
            <person name="Hugenholtz P."/>
            <person name="Kyrpides N.C."/>
            <person name="Klenk H.P."/>
            <person name="Lucas S."/>
        </authorList>
    </citation>
    <scope>NUCLEOTIDE SEQUENCE [LARGE SCALE GENOMIC DNA]</scope>
    <source>
        <strain evidence="13">DSM 4028 / VKM B-1378 / X</strain>
    </source>
</reference>
<keyword evidence="3 7" id="KW-0347">Helicase</keyword>
<dbReference type="GO" id="GO:0003724">
    <property type="term" value="F:RNA helicase activity"/>
    <property type="evidence" value="ECO:0007669"/>
    <property type="project" value="InterPro"/>
</dbReference>
<feature type="short sequence motif" description="Q motif" evidence="6">
    <location>
        <begin position="1"/>
        <end position="29"/>
    </location>
</feature>
<evidence type="ECO:0000259" key="9">
    <source>
        <dbReference type="PROSITE" id="PS51192"/>
    </source>
</evidence>
<dbReference type="PROSITE" id="PS51194">
    <property type="entry name" value="HELICASE_CTER"/>
    <property type="match status" value="1"/>
</dbReference>
<dbReference type="PROSITE" id="PS00039">
    <property type="entry name" value="DEAD_ATP_HELICASE"/>
    <property type="match status" value="1"/>
</dbReference>
<dbReference type="eggNOG" id="COG0513">
    <property type="taxonomic scope" value="Bacteria"/>
</dbReference>
<dbReference type="GO" id="GO:0005829">
    <property type="term" value="C:cytosol"/>
    <property type="evidence" value="ECO:0007669"/>
    <property type="project" value="TreeGrafter"/>
</dbReference>
<dbReference type="RefSeq" id="WP_015774190.1">
    <property type="nucleotide sequence ID" value="NC_013173.1"/>
</dbReference>
<dbReference type="InterPro" id="IPR014014">
    <property type="entry name" value="RNA_helicase_DEAD_Q_motif"/>
</dbReference>
<evidence type="ECO:0000256" key="3">
    <source>
        <dbReference type="ARBA" id="ARBA00022806"/>
    </source>
</evidence>
<evidence type="ECO:0000256" key="1">
    <source>
        <dbReference type="ARBA" id="ARBA00022741"/>
    </source>
</evidence>
<evidence type="ECO:0000313" key="12">
    <source>
        <dbReference type="EMBL" id="ACU90099.1"/>
    </source>
</evidence>
<dbReference type="OrthoDB" id="9805696at2"/>
<dbReference type="InterPro" id="IPR000629">
    <property type="entry name" value="RNA-helicase_DEAD-box_CS"/>
</dbReference>
<dbReference type="PANTHER" id="PTHR47959">
    <property type="entry name" value="ATP-DEPENDENT RNA HELICASE RHLE-RELATED"/>
    <property type="match status" value="1"/>
</dbReference>
<feature type="compositionally biased region" description="Basic and acidic residues" evidence="8">
    <location>
        <begin position="498"/>
        <end position="519"/>
    </location>
</feature>
<evidence type="ECO:0000256" key="4">
    <source>
        <dbReference type="ARBA" id="ARBA00022840"/>
    </source>
</evidence>
<evidence type="ECO:0000256" key="7">
    <source>
        <dbReference type="RuleBase" id="RU000492"/>
    </source>
</evidence>
<dbReference type="AlphaFoldDB" id="C7LND0"/>
<keyword evidence="2 7" id="KW-0378">Hydrolase</keyword>
<dbReference type="InterPro" id="IPR014001">
    <property type="entry name" value="Helicase_ATP-bd"/>
</dbReference>
<dbReference type="InterPro" id="IPR044742">
    <property type="entry name" value="DEAD/DEAH_RhlB"/>
</dbReference>
<dbReference type="PROSITE" id="PS51195">
    <property type="entry name" value="Q_MOTIF"/>
    <property type="match status" value="1"/>
</dbReference>
<dbReference type="SUPFAM" id="SSF52540">
    <property type="entry name" value="P-loop containing nucleoside triphosphate hydrolases"/>
    <property type="match status" value="1"/>
</dbReference>
<dbReference type="InterPro" id="IPR027417">
    <property type="entry name" value="P-loop_NTPase"/>
</dbReference>
<feature type="domain" description="Helicase C-terminal" evidence="10">
    <location>
        <begin position="229"/>
        <end position="378"/>
    </location>
</feature>
<evidence type="ECO:0000256" key="5">
    <source>
        <dbReference type="ARBA" id="ARBA00038437"/>
    </source>
</evidence>
<dbReference type="Pfam" id="PF00270">
    <property type="entry name" value="DEAD"/>
    <property type="match status" value="1"/>
</dbReference>
<dbReference type="EMBL" id="CP001629">
    <property type="protein sequence ID" value="ACU90099.1"/>
    <property type="molecule type" value="Genomic_DNA"/>
</dbReference>
<dbReference type="PROSITE" id="PS51192">
    <property type="entry name" value="HELICASE_ATP_BIND_1"/>
    <property type="match status" value="1"/>
</dbReference>
<dbReference type="HOGENOM" id="CLU_003041_28_3_7"/>
<dbReference type="InterPro" id="IPR011545">
    <property type="entry name" value="DEAD/DEAH_box_helicase_dom"/>
</dbReference>
<evidence type="ECO:0000256" key="6">
    <source>
        <dbReference type="PROSITE-ProRule" id="PRU00552"/>
    </source>
</evidence>
<evidence type="ECO:0000256" key="2">
    <source>
        <dbReference type="ARBA" id="ARBA00022801"/>
    </source>
</evidence>
<dbReference type="PANTHER" id="PTHR47959:SF13">
    <property type="entry name" value="ATP-DEPENDENT RNA HELICASE RHLE"/>
    <property type="match status" value="1"/>
</dbReference>
<dbReference type="CDD" id="cd00268">
    <property type="entry name" value="DEADc"/>
    <property type="match status" value="1"/>
</dbReference>
<feature type="domain" description="Helicase ATP-binding" evidence="9">
    <location>
        <begin position="32"/>
        <end position="205"/>
    </location>
</feature>
<dbReference type="GO" id="GO:0003676">
    <property type="term" value="F:nucleic acid binding"/>
    <property type="evidence" value="ECO:0007669"/>
    <property type="project" value="InterPro"/>
</dbReference>
<dbReference type="STRING" id="525897.Dbac_2013"/>
<dbReference type="InterPro" id="IPR050079">
    <property type="entry name" value="DEAD_box_RNA_helicase"/>
</dbReference>
<keyword evidence="4 7" id="KW-0067">ATP-binding</keyword>
<dbReference type="GO" id="GO:0016787">
    <property type="term" value="F:hydrolase activity"/>
    <property type="evidence" value="ECO:0007669"/>
    <property type="project" value="UniProtKB-KW"/>
</dbReference>
<accession>C7LND0</accession>
<keyword evidence="1 7" id="KW-0547">Nucleotide-binding</keyword>
<evidence type="ECO:0000313" key="13">
    <source>
        <dbReference type="Proteomes" id="UP000002216"/>
    </source>
</evidence>
<keyword evidence="13" id="KW-1185">Reference proteome</keyword>
<sequence length="545" mass="59482">MSFDQLGLRVELLKAIKNKGYEAPTAIQAQAIPVILAGRDILARAQTGTGKTDAFGLPIVQILGLTRGNGHHPRALILTPTRELALQVGESIKAYARKVSLRCTVAFGGVRIEPQIARLERGIDILVATPGRLLDLASQEHLSLASIEFLVFDEADRMLDLGFSGEINAILDLLPTVRRTMLFSATYTPQIKALAAKMLDKPEYIEITPDTAAAEAVQQKVHHVNKDNKLPLLLHLIEKQKQDRILVFARTRTWANRLTDKLAAHGISVAALHGSKSQSLRKRTLEEFKDGKIHILVATDVAARGLDISNLPLVVNYDIPNSPEDYVHRIGRTGRAGVSGIAVSLVSPEERNLLLAIEDLLRHQIPVEAVKGFTEDSDVPDFVLYRPGNPKSERNAPRAIKELVAKKSPAKLTVQGRGKKPKDAGPESTTRGNKNEKSDARKAEDKDTRPDSKPRGRSTGKPDARSGKDSGPDAKGRGRRNERTDTRTGSEKNSGPESKGRGRRNERSEDSRAGADKRGGNTRGKAARPDSRPAQPARGRSRGRG</sequence>
<feature type="compositionally biased region" description="Basic and acidic residues" evidence="8">
    <location>
        <begin position="433"/>
        <end position="490"/>
    </location>
</feature>
<feature type="domain" description="DEAD-box RNA helicase Q" evidence="11">
    <location>
        <begin position="1"/>
        <end position="29"/>
    </location>
</feature>
<evidence type="ECO:0000259" key="10">
    <source>
        <dbReference type="PROSITE" id="PS51194"/>
    </source>
</evidence>
<gene>
    <name evidence="12" type="ordered locus">Dbac_2013</name>
</gene>
<dbReference type="CDD" id="cd18787">
    <property type="entry name" value="SF2_C_DEAD"/>
    <property type="match status" value="1"/>
</dbReference>
<evidence type="ECO:0000259" key="11">
    <source>
        <dbReference type="PROSITE" id="PS51195"/>
    </source>
</evidence>